<organism evidence="7 8">
    <name type="scientific">Flavobacterium limi</name>
    <dbReference type="NCBI Taxonomy" id="2045105"/>
    <lineage>
        <taxon>Bacteria</taxon>
        <taxon>Pseudomonadati</taxon>
        <taxon>Bacteroidota</taxon>
        <taxon>Flavobacteriia</taxon>
        <taxon>Flavobacteriales</taxon>
        <taxon>Flavobacteriaceae</taxon>
        <taxon>Flavobacterium</taxon>
    </lineage>
</organism>
<evidence type="ECO:0000259" key="6">
    <source>
        <dbReference type="PROSITE" id="PS51296"/>
    </source>
</evidence>
<keyword evidence="1" id="KW-0001">2Fe-2S</keyword>
<keyword evidence="5" id="KW-0732">Signal</keyword>
<dbReference type="Proteomes" id="UP000655016">
    <property type="component" value="Unassembled WGS sequence"/>
</dbReference>
<evidence type="ECO:0000313" key="7">
    <source>
        <dbReference type="EMBL" id="GGE98324.1"/>
    </source>
</evidence>
<dbReference type="RefSeq" id="WP_163392341.1">
    <property type="nucleotide sequence ID" value="NZ_BMKP01000001.1"/>
</dbReference>
<evidence type="ECO:0000256" key="1">
    <source>
        <dbReference type="ARBA" id="ARBA00022714"/>
    </source>
</evidence>
<comment type="caution">
    <text evidence="7">The sequence shown here is derived from an EMBL/GenBank/DDBJ whole genome shotgun (WGS) entry which is preliminary data.</text>
</comment>
<feature type="signal peptide" evidence="5">
    <location>
        <begin position="1"/>
        <end position="21"/>
    </location>
</feature>
<dbReference type="EMBL" id="BMKP01000001">
    <property type="protein sequence ID" value="GGE98324.1"/>
    <property type="molecule type" value="Genomic_DNA"/>
</dbReference>
<feature type="domain" description="Rieske" evidence="6">
    <location>
        <begin position="46"/>
        <end position="138"/>
    </location>
</feature>
<sequence>MKKNWLLLLFISVLFSCSDNSINNKNPNIPNYRVDIEINTSFPLYNGLLHLSNPVLIPNQGAQGVIVMKVGEGMYNAFDAACPNQSAMSCKAMTLDGINAVCSCDKSQYNLYSGLGYAKEEYPMKQYRVTVNGNLIHVYN</sequence>
<accession>A0ABQ1TPW5</accession>
<evidence type="ECO:0000256" key="4">
    <source>
        <dbReference type="ARBA" id="ARBA00023014"/>
    </source>
</evidence>
<dbReference type="InterPro" id="IPR036922">
    <property type="entry name" value="Rieske_2Fe-2S_sf"/>
</dbReference>
<keyword evidence="4" id="KW-0411">Iron-sulfur</keyword>
<feature type="chain" id="PRO_5046618577" description="Rieske domain-containing protein" evidence="5">
    <location>
        <begin position="22"/>
        <end position="140"/>
    </location>
</feature>
<keyword evidence="8" id="KW-1185">Reference proteome</keyword>
<dbReference type="Gene3D" id="2.102.10.10">
    <property type="entry name" value="Rieske [2Fe-2S] iron-sulphur domain"/>
    <property type="match status" value="1"/>
</dbReference>
<protein>
    <recommendedName>
        <fullName evidence="6">Rieske domain-containing protein</fullName>
    </recommendedName>
</protein>
<evidence type="ECO:0000256" key="3">
    <source>
        <dbReference type="ARBA" id="ARBA00023004"/>
    </source>
</evidence>
<keyword evidence="3" id="KW-0408">Iron</keyword>
<dbReference type="InterPro" id="IPR017941">
    <property type="entry name" value="Rieske_2Fe-2S"/>
</dbReference>
<gene>
    <name evidence="7" type="ORF">GCM10011518_04680</name>
</gene>
<dbReference type="PROSITE" id="PS51257">
    <property type="entry name" value="PROKAR_LIPOPROTEIN"/>
    <property type="match status" value="1"/>
</dbReference>
<evidence type="ECO:0000256" key="5">
    <source>
        <dbReference type="SAM" id="SignalP"/>
    </source>
</evidence>
<name>A0ABQ1TPW5_9FLAO</name>
<evidence type="ECO:0000256" key="2">
    <source>
        <dbReference type="ARBA" id="ARBA00022723"/>
    </source>
</evidence>
<evidence type="ECO:0000313" key="8">
    <source>
        <dbReference type="Proteomes" id="UP000655016"/>
    </source>
</evidence>
<keyword evidence="2" id="KW-0479">Metal-binding</keyword>
<reference evidence="8" key="1">
    <citation type="journal article" date="2019" name="Int. J. Syst. Evol. Microbiol.">
        <title>The Global Catalogue of Microorganisms (GCM) 10K type strain sequencing project: providing services to taxonomists for standard genome sequencing and annotation.</title>
        <authorList>
            <consortium name="The Broad Institute Genomics Platform"/>
            <consortium name="The Broad Institute Genome Sequencing Center for Infectious Disease"/>
            <person name="Wu L."/>
            <person name="Ma J."/>
        </authorList>
    </citation>
    <scope>NUCLEOTIDE SEQUENCE [LARGE SCALE GENOMIC DNA]</scope>
    <source>
        <strain evidence="8">CGMCC 1.16060</strain>
    </source>
</reference>
<dbReference type="SUPFAM" id="SSF50022">
    <property type="entry name" value="ISP domain"/>
    <property type="match status" value="1"/>
</dbReference>
<dbReference type="PROSITE" id="PS51296">
    <property type="entry name" value="RIESKE"/>
    <property type="match status" value="1"/>
</dbReference>
<proteinExistence type="predicted"/>